<dbReference type="GO" id="GO:0004345">
    <property type="term" value="F:glucose-6-phosphate dehydrogenase activity"/>
    <property type="evidence" value="ECO:0007669"/>
    <property type="project" value="UniProtKB-EC"/>
</dbReference>
<feature type="domain" description="Glucose-6-phosphate dehydrogenase C-terminal" evidence="6">
    <location>
        <begin position="13"/>
        <end position="225"/>
    </location>
</feature>
<keyword evidence="3" id="KW-0521">NADP</keyword>
<dbReference type="GO" id="GO:0006006">
    <property type="term" value="P:glucose metabolic process"/>
    <property type="evidence" value="ECO:0007669"/>
    <property type="project" value="InterPro"/>
</dbReference>
<dbReference type="EMBL" id="HBEL01038466">
    <property type="protein sequence ID" value="CAD8421732.1"/>
    <property type="molecule type" value="Transcribed_RNA"/>
</dbReference>
<dbReference type="SUPFAM" id="SSF55347">
    <property type="entry name" value="Glyceraldehyde-3-phosphate dehydrogenase-like, C-terminal domain"/>
    <property type="match status" value="1"/>
</dbReference>
<organism evidence="7">
    <name type="scientific">Proboscia inermis</name>
    <dbReference type="NCBI Taxonomy" id="420281"/>
    <lineage>
        <taxon>Eukaryota</taxon>
        <taxon>Sar</taxon>
        <taxon>Stramenopiles</taxon>
        <taxon>Ochrophyta</taxon>
        <taxon>Bacillariophyta</taxon>
        <taxon>Coscinodiscophyceae</taxon>
        <taxon>Rhizosoleniophycidae</taxon>
        <taxon>Rhizosoleniales</taxon>
        <taxon>Rhizosoleniaceae</taxon>
        <taxon>Proboscia</taxon>
    </lineage>
</organism>
<dbReference type="AlphaFoldDB" id="A0A7S0CEZ8"/>
<gene>
    <name evidence="7" type="ORF">PINE0816_LOCUS17888</name>
</gene>
<dbReference type="InterPro" id="IPR001282">
    <property type="entry name" value="G6P_DH"/>
</dbReference>
<reference evidence="7" key="1">
    <citation type="submission" date="2021-01" db="EMBL/GenBank/DDBJ databases">
        <authorList>
            <person name="Corre E."/>
            <person name="Pelletier E."/>
            <person name="Niang G."/>
            <person name="Scheremetjew M."/>
            <person name="Finn R."/>
            <person name="Kale V."/>
            <person name="Holt S."/>
            <person name="Cochrane G."/>
            <person name="Meng A."/>
            <person name="Brown T."/>
            <person name="Cohen L."/>
        </authorList>
    </citation>
    <scope>NUCLEOTIDE SEQUENCE</scope>
    <source>
        <strain evidence="7">CCAP1064/1</strain>
    </source>
</reference>
<dbReference type="PANTHER" id="PTHR23429">
    <property type="entry name" value="GLUCOSE-6-PHOSPHATE 1-DEHYDROGENASE G6PD"/>
    <property type="match status" value="1"/>
</dbReference>
<protein>
    <recommendedName>
        <fullName evidence="2">glucose-6-phosphate dehydrogenase (NADP(+))</fullName>
        <ecNumber evidence="2">1.1.1.49</ecNumber>
    </recommendedName>
</protein>
<proteinExistence type="predicted"/>
<dbReference type="PANTHER" id="PTHR23429:SF0">
    <property type="entry name" value="GLUCOSE-6-PHOSPHATE 1-DEHYDROGENASE"/>
    <property type="match status" value="1"/>
</dbReference>
<dbReference type="GO" id="GO:0009051">
    <property type="term" value="P:pentose-phosphate shunt, oxidative branch"/>
    <property type="evidence" value="ECO:0007669"/>
    <property type="project" value="TreeGrafter"/>
</dbReference>
<comment type="pathway">
    <text evidence="1">Carbohydrate degradation.</text>
</comment>
<accession>A0A7S0CEZ8</accession>
<evidence type="ECO:0000256" key="4">
    <source>
        <dbReference type="ARBA" id="ARBA00023002"/>
    </source>
</evidence>
<name>A0A7S0CEZ8_9STRA</name>
<dbReference type="EC" id="1.1.1.49" evidence="2"/>
<evidence type="ECO:0000256" key="1">
    <source>
        <dbReference type="ARBA" id="ARBA00004921"/>
    </source>
</evidence>
<keyword evidence="5" id="KW-0119">Carbohydrate metabolism</keyword>
<keyword evidence="4" id="KW-0560">Oxidoreductase</keyword>
<dbReference type="Pfam" id="PF02781">
    <property type="entry name" value="G6PD_C"/>
    <property type="match status" value="1"/>
</dbReference>
<evidence type="ECO:0000256" key="2">
    <source>
        <dbReference type="ARBA" id="ARBA00013019"/>
    </source>
</evidence>
<sequence>MFLLYQVDGPEGSQSIRDAKVQVLKSMPPITLDDCLLGQYEGYTDDETITNKDTNTPTFAAISLHINNPRWAGVPIIMKAGKSLDERKAEMRIQFKDAPAADFLFDSKTPRNELVIVMQPEESIYMKSNVKTPGFSAIPVQSELDLNYDTRFFENDEKSPAAYTRLLLDVLRGRQAAFVRDDELRRSWEIFTPLLHQIENSNVRPVMYKQGSRGPKEADDFISEKSGYVRNENYVYKDSHKDGSVAGKKSNTT</sequence>
<dbReference type="Gene3D" id="3.30.360.10">
    <property type="entry name" value="Dihydrodipicolinate Reductase, domain 2"/>
    <property type="match status" value="1"/>
</dbReference>
<dbReference type="GO" id="GO:0050661">
    <property type="term" value="F:NADP binding"/>
    <property type="evidence" value="ECO:0007669"/>
    <property type="project" value="InterPro"/>
</dbReference>
<evidence type="ECO:0000313" key="7">
    <source>
        <dbReference type="EMBL" id="CAD8421732.1"/>
    </source>
</evidence>
<evidence type="ECO:0000256" key="3">
    <source>
        <dbReference type="ARBA" id="ARBA00022857"/>
    </source>
</evidence>
<evidence type="ECO:0000259" key="6">
    <source>
        <dbReference type="Pfam" id="PF02781"/>
    </source>
</evidence>
<evidence type="ECO:0000256" key="5">
    <source>
        <dbReference type="ARBA" id="ARBA00023277"/>
    </source>
</evidence>
<dbReference type="InterPro" id="IPR022675">
    <property type="entry name" value="G6P_DH_C"/>
</dbReference>